<name>A0AAD7IQV7_9AGAR</name>
<evidence type="ECO:0008006" key="3">
    <source>
        <dbReference type="Google" id="ProtNLM"/>
    </source>
</evidence>
<reference evidence="1" key="1">
    <citation type="submission" date="2023-03" db="EMBL/GenBank/DDBJ databases">
        <title>Massive genome expansion in bonnet fungi (Mycena s.s.) driven by repeated elements and novel gene families across ecological guilds.</title>
        <authorList>
            <consortium name="Lawrence Berkeley National Laboratory"/>
            <person name="Harder C.B."/>
            <person name="Miyauchi S."/>
            <person name="Viragh M."/>
            <person name="Kuo A."/>
            <person name="Thoen E."/>
            <person name="Andreopoulos B."/>
            <person name="Lu D."/>
            <person name="Skrede I."/>
            <person name="Drula E."/>
            <person name="Henrissat B."/>
            <person name="Morin E."/>
            <person name="Kohler A."/>
            <person name="Barry K."/>
            <person name="LaButti K."/>
            <person name="Morin E."/>
            <person name="Salamov A."/>
            <person name="Lipzen A."/>
            <person name="Mereny Z."/>
            <person name="Hegedus B."/>
            <person name="Baldrian P."/>
            <person name="Stursova M."/>
            <person name="Weitz H."/>
            <person name="Taylor A."/>
            <person name="Grigoriev I.V."/>
            <person name="Nagy L.G."/>
            <person name="Martin F."/>
            <person name="Kauserud H."/>
        </authorList>
    </citation>
    <scope>NUCLEOTIDE SEQUENCE</scope>
    <source>
        <strain evidence="1">CBHHK182m</strain>
    </source>
</reference>
<protein>
    <recommendedName>
        <fullName evidence="3">Protein kinase domain-containing protein</fullName>
    </recommendedName>
</protein>
<dbReference type="AlphaFoldDB" id="A0AAD7IQV7"/>
<proteinExistence type="predicted"/>
<accession>A0AAD7IQV7</accession>
<evidence type="ECO:0000313" key="1">
    <source>
        <dbReference type="EMBL" id="KAJ7748354.1"/>
    </source>
</evidence>
<sequence length="314" mass="35535">MGTGVSDLLRSVSREEECVGFADLCAGILSATNAQIPTVNLALDRHLRDVIIKVVMKDVELVVLKRLSSEPLRSDPRNHTIPVLDFVPWDGFHFSVQARWYDYVCQPSPDSARSRLEIARQLLGDIRPENIVWNHVTTGDPRHSKFDFCMAYIDFDAAVIFPADNLRVASTGARPPDPFNAPEQVLALAHLELDPYDVCAADVCMLGNVLRVELNEAQKWYVTHDTEVDQPYRKLLREMTCVKPEERPTASVTLQAVIKMLSDLPTGHQIEPRSDAYFNFFKAQLIHKLFLSSKVILSPAVLKFLHYLSFIFMI</sequence>
<dbReference type="InterPro" id="IPR011009">
    <property type="entry name" value="Kinase-like_dom_sf"/>
</dbReference>
<organism evidence="1 2">
    <name type="scientific">Mycena metata</name>
    <dbReference type="NCBI Taxonomy" id="1033252"/>
    <lineage>
        <taxon>Eukaryota</taxon>
        <taxon>Fungi</taxon>
        <taxon>Dikarya</taxon>
        <taxon>Basidiomycota</taxon>
        <taxon>Agaricomycotina</taxon>
        <taxon>Agaricomycetes</taxon>
        <taxon>Agaricomycetidae</taxon>
        <taxon>Agaricales</taxon>
        <taxon>Marasmiineae</taxon>
        <taxon>Mycenaceae</taxon>
        <taxon>Mycena</taxon>
    </lineage>
</organism>
<keyword evidence="2" id="KW-1185">Reference proteome</keyword>
<dbReference type="Proteomes" id="UP001215598">
    <property type="component" value="Unassembled WGS sequence"/>
</dbReference>
<gene>
    <name evidence="1" type="ORF">B0H16DRAFT_1849167</name>
</gene>
<dbReference type="EMBL" id="JARKIB010000073">
    <property type="protein sequence ID" value="KAJ7748354.1"/>
    <property type="molecule type" value="Genomic_DNA"/>
</dbReference>
<comment type="caution">
    <text evidence="1">The sequence shown here is derived from an EMBL/GenBank/DDBJ whole genome shotgun (WGS) entry which is preliminary data.</text>
</comment>
<dbReference type="Gene3D" id="1.10.510.10">
    <property type="entry name" value="Transferase(Phosphotransferase) domain 1"/>
    <property type="match status" value="1"/>
</dbReference>
<dbReference type="SUPFAM" id="SSF56112">
    <property type="entry name" value="Protein kinase-like (PK-like)"/>
    <property type="match status" value="1"/>
</dbReference>
<evidence type="ECO:0000313" key="2">
    <source>
        <dbReference type="Proteomes" id="UP001215598"/>
    </source>
</evidence>